<dbReference type="Gene3D" id="3.40.50.300">
    <property type="entry name" value="P-loop containing nucleotide triphosphate hydrolases"/>
    <property type="match status" value="1"/>
</dbReference>
<dbReference type="PANTHER" id="PTHR12083">
    <property type="entry name" value="BIFUNCTIONAL POLYNUCLEOTIDE PHOSPHATASE/KINASE"/>
    <property type="match status" value="1"/>
</dbReference>
<evidence type="ECO:0000313" key="2">
    <source>
        <dbReference type="Proteomes" id="UP001205919"/>
    </source>
</evidence>
<keyword evidence="2" id="KW-1185">Reference proteome</keyword>
<dbReference type="Pfam" id="PF13671">
    <property type="entry name" value="AAA_33"/>
    <property type="match status" value="1"/>
</dbReference>
<sequence length="165" mass="18980">MGGGSNIKEELSIPEAVIFIGIQASGKSTMYYRSFKDTHVRISLDLLHTRNKECLLLQECIGHKHSFVVDNTNPSRAERAAYIIPARENGYKIIGYYFRSVIAESIERNRQRNGKENIPEGGIISTAKRLEKPSYCEGYDELYYVMISRQGDFITNRWKEEHNEV</sequence>
<accession>A0AAW5K449</accession>
<dbReference type="GO" id="GO:0005524">
    <property type="term" value="F:ATP binding"/>
    <property type="evidence" value="ECO:0007669"/>
    <property type="project" value="UniProtKB-KW"/>
</dbReference>
<keyword evidence="1" id="KW-0067">ATP-binding</keyword>
<keyword evidence="1" id="KW-0547">Nucleotide-binding</keyword>
<dbReference type="PANTHER" id="PTHR12083:SF9">
    <property type="entry name" value="BIFUNCTIONAL POLYNUCLEOTIDE PHOSPHATASE_KINASE"/>
    <property type="match status" value="1"/>
</dbReference>
<evidence type="ECO:0000313" key="1">
    <source>
        <dbReference type="EMBL" id="MCQ4814614.1"/>
    </source>
</evidence>
<dbReference type="SUPFAM" id="SSF52540">
    <property type="entry name" value="P-loop containing nucleoside triphosphate hydrolases"/>
    <property type="match status" value="1"/>
</dbReference>
<reference evidence="1 2" key="1">
    <citation type="submission" date="2022-06" db="EMBL/GenBank/DDBJ databases">
        <title>Isolation of gut microbiota from human fecal samples.</title>
        <authorList>
            <person name="Pamer E.G."/>
            <person name="Barat B."/>
            <person name="Waligurski E."/>
            <person name="Medina S."/>
            <person name="Paddock L."/>
            <person name="Mostad J."/>
        </authorList>
    </citation>
    <scope>NUCLEOTIDE SEQUENCE [LARGE SCALE GENOMIC DNA]</scope>
    <source>
        <strain evidence="1 2">DFI.9.90</strain>
    </source>
</reference>
<dbReference type="GO" id="GO:0003690">
    <property type="term" value="F:double-stranded DNA binding"/>
    <property type="evidence" value="ECO:0007669"/>
    <property type="project" value="TreeGrafter"/>
</dbReference>
<dbReference type="RefSeq" id="WP_008708675.1">
    <property type="nucleotide sequence ID" value="NZ_CABKQM010000002.1"/>
</dbReference>
<proteinExistence type="predicted"/>
<comment type="caution">
    <text evidence="1">The sequence shown here is derived from an EMBL/GenBank/DDBJ whole genome shotgun (WGS) entry which is preliminary data.</text>
</comment>
<dbReference type="AlphaFoldDB" id="A0AAW5K449"/>
<dbReference type="GO" id="GO:0006281">
    <property type="term" value="P:DNA repair"/>
    <property type="evidence" value="ECO:0007669"/>
    <property type="project" value="TreeGrafter"/>
</dbReference>
<dbReference type="Proteomes" id="UP001205919">
    <property type="component" value="Unassembled WGS sequence"/>
</dbReference>
<gene>
    <name evidence="1" type="ORF">NE630_09260</name>
</gene>
<dbReference type="GO" id="GO:0046403">
    <property type="term" value="F:polynucleotide 3'-phosphatase activity"/>
    <property type="evidence" value="ECO:0007669"/>
    <property type="project" value="TreeGrafter"/>
</dbReference>
<organism evidence="1 2">
    <name type="scientific">Cloacibacillus evryensis</name>
    <dbReference type="NCBI Taxonomy" id="508460"/>
    <lineage>
        <taxon>Bacteria</taxon>
        <taxon>Thermotogati</taxon>
        <taxon>Synergistota</taxon>
        <taxon>Synergistia</taxon>
        <taxon>Synergistales</taxon>
        <taxon>Synergistaceae</taxon>
        <taxon>Cloacibacillus</taxon>
    </lineage>
</organism>
<name>A0AAW5K449_9BACT</name>
<dbReference type="InterPro" id="IPR027417">
    <property type="entry name" value="P-loop_NTPase"/>
</dbReference>
<dbReference type="EMBL" id="JANFYT010000017">
    <property type="protein sequence ID" value="MCQ4814614.1"/>
    <property type="molecule type" value="Genomic_DNA"/>
</dbReference>
<protein>
    <submittedName>
        <fullName evidence="1">ATP-binding protein</fullName>
    </submittedName>
</protein>
<dbReference type="GO" id="GO:0046404">
    <property type="term" value="F:ATP-dependent polydeoxyribonucleotide 5'-hydroxyl-kinase activity"/>
    <property type="evidence" value="ECO:0007669"/>
    <property type="project" value="TreeGrafter"/>
</dbReference>